<feature type="transmembrane region" description="Helical" evidence="8">
    <location>
        <begin position="162"/>
        <end position="182"/>
    </location>
</feature>
<feature type="transmembrane region" description="Helical" evidence="8">
    <location>
        <begin position="339"/>
        <end position="360"/>
    </location>
</feature>
<feature type="transmembrane region" description="Helical" evidence="8">
    <location>
        <begin position="98"/>
        <end position="118"/>
    </location>
</feature>
<dbReference type="InterPro" id="IPR036259">
    <property type="entry name" value="MFS_trans_sf"/>
</dbReference>
<keyword evidence="4 8" id="KW-0812">Transmembrane</keyword>
<feature type="compositionally biased region" description="Basic and acidic residues" evidence="7">
    <location>
        <begin position="232"/>
        <end position="243"/>
    </location>
</feature>
<keyword evidence="3" id="KW-1003">Cell membrane</keyword>
<dbReference type="Gene3D" id="1.20.1250.20">
    <property type="entry name" value="MFS general substrate transporter like domains"/>
    <property type="match status" value="1"/>
</dbReference>
<evidence type="ECO:0000256" key="3">
    <source>
        <dbReference type="ARBA" id="ARBA00022475"/>
    </source>
</evidence>
<keyword evidence="5 8" id="KW-1133">Transmembrane helix</keyword>
<dbReference type="InterPro" id="IPR010290">
    <property type="entry name" value="TM_effector"/>
</dbReference>
<keyword evidence="10" id="KW-1185">Reference proteome</keyword>
<feature type="transmembrane region" description="Helical" evidence="8">
    <location>
        <begin position="366"/>
        <end position="389"/>
    </location>
</feature>
<dbReference type="SUPFAM" id="SSF103473">
    <property type="entry name" value="MFS general substrate transporter"/>
    <property type="match status" value="1"/>
</dbReference>
<dbReference type="PANTHER" id="PTHR43266:SF2">
    <property type="entry name" value="MAJOR FACILITATOR SUPERFAMILY (MFS) PROFILE DOMAIN-CONTAINING PROTEIN"/>
    <property type="match status" value="1"/>
</dbReference>
<reference evidence="9 10" key="1">
    <citation type="submission" date="2018-07" db="EMBL/GenBank/DDBJ databases">
        <title>The complete nuclear genome of the prasinophyte Chloropicon primus (CCMP1205).</title>
        <authorList>
            <person name="Pombert J.-F."/>
            <person name="Otis C."/>
            <person name="Turmel M."/>
            <person name="Lemieux C."/>
        </authorList>
    </citation>
    <scope>NUCLEOTIDE SEQUENCE [LARGE SCALE GENOMIC DNA]</scope>
    <source>
        <strain evidence="9 10">CCMP1205</strain>
    </source>
</reference>
<feature type="transmembrane region" description="Helical" evidence="8">
    <location>
        <begin position="188"/>
        <end position="210"/>
    </location>
</feature>
<sequence length="478" mass="51977">MDDKNKREEGGEEEKRGSAWDYPRLLIENRNYLAIFCASVFQQLGNWANLIASMKIVEEVGVQTGFNAGLIFFLRQIPYVLLFPIAGACADKFDRKTVMIVSNGLSCLVAGSFVFLTMMGDNKLGMLCVLIFLKNSASSFYSPCKRAAVPMVVSRQQLHIAMTMDGIAWSSMLAVGAALGGLMTSQLGLVNCFLLDSLGFVLSITCLLFLPRLKQDQGNTGQVAGSGEDEPPEMKRVDSKTLKAESSSGGAKGGFIKDTLALFGPSHRVSLLYCTMKATGGLIWGPADVLNLKWSEIAKIQINGDQPLTLGFAYAFVGVGCFVGPPLSNVFFGKEEAGLIRAILFGIGCLTSGYACWSFAFANFTIVMLGNLLRSAASAVIWIKSTLLIQLYSDARFLGRLFALELAFYTIANSLSMFAAGLLLDNGVLDVRKISASLLLLSVVMFAVWVLLVRRKRGEERSPREDVEYEMVSTTGDE</sequence>
<evidence type="ECO:0000256" key="4">
    <source>
        <dbReference type="ARBA" id="ARBA00022692"/>
    </source>
</evidence>
<protein>
    <submittedName>
        <fullName evidence="9">MFS general substrate transporter</fullName>
    </submittedName>
</protein>
<gene>
    <name evidence="9" type="ORF">A3770_06p44260</name>
</gene>
<organism evidence="9 10">
    <name type="scientific">Chloropicon primus</name>
    <dbReference type="NCBI Taxonomy" id="1764295"/>
    <lineage>
        <taxon>Eukaryota</taxon>
        <taxon>Viridiplantae</taxon>
        <taxon>Chlorophyta</taxon>
        <taxon>Chloropicophyceae</taxon>
        <taxon>Chloropicales</taxon>
        <taxon>Chloropicaceae</taxon>
        <taxon>Chloropicon</taxon>
    </lineage>
</organism>
<comment type="subcellular location">
    <subcellularLocation>
        <location evidence="1">Cell membrane</location>
        <topology evidence="1">Multi-pass membrane protein</topology>
    </subcellularLocation>
</comment>
<dbReference type="Pfam" id="PF05977">
    <property type="entry name" value="MFS_3"/>
    <property type="match status" value="1"/>
</dbReference>
<dbReference type="Proteomes" id="UP000316726">
    <property type="component" value="Chromosome 6"/>
</dbReference>
<evidence type="ECO:0000256" key="6">
    <source>
        <dbReference type="ARBA" id="ARBA00023136"/>
    </source>
</evidence>
<evidence type="ECO:0000256" key="2">
    <source>
        <dbReference type="ARBA" id="ARBA00022448"/>
    </source>
</evidence>
<dbReference type="AlphaFoldDB" id="A0A5B8MMM1"/>
<dbReference type="EMBL" id="CP031039">
    <property type="protein sequence ID" value="QDZ21908.1"/>
    <property type="molecule type" value="Genomic_DNA"/>
</dbReference>
<name>A0A5B8MMM1_9CHLO</name>
<dbReference type="OrthoDB" id="46230at2759"/>
<dbReference type="CDD" id="cd06173">
    <property type="entry name" value="MFS_MefA_like"/>
    <property type="match status" value="1"/>
</dbReference>
<feature type="transmembrane region" description="Helical" evidence="8">
    <location>
        <begin position="307"/>
        <end position="327"/>
    </location>
</feature>
<evidence type="ECO:0000256" key="8">
    <source>
        <dbReference type="SAM" id="Phobius"/>
    </source>
</evidence>
<evidence type="ECO:0000256" key="5">
    <source>
        <dbReference type="ARBA" id="ARBA00022989"/>
    </source>
</evidence>
<proteinExistence type="predicted"/>
<keyword evidence="2" id="KW-0813">Transport</keyword>
<keyword evidence="6 8" id="KW-0472">Membrane</keyword>
<evidence type="ECO:0000256" key="1">
    <source>
        <dbReference type="ARBA" id="ARBA00004651"/>
    </source>
</evidence>
<feature type="transmembrane region" description="Helical" evidence="8">
    <location>
        <begin position="401"/>
        <end position="422"/>
    </location>
</feature>
<evidence type="ECO:0000313" key="9">
    <source>
        <dbReference type="EMBL" id="QDZ21908.1"/>
    </source>
</evidence>
<dbReference type="GO" id="GO:0005886">
    <property type="term" value="C:plasma membrane"/>
    <property type="evidence" value="ECO:0007669"/>
    <property type="project" value="UniProtKB-SubCell"/>
</dbReference>
<evidence type="ECO:0000256" key="7">
    <source>
        <dbReference type="SAM" id="MobiDB-lite"/>
    </source>
</evidence>
<accession>A0A5B8MMM1</accession>
<feature type="transmembrane region" description="Helical" evidence="8">
    <location>
        <begin position="434"/>
        <end position="453"/>
    </location>
</feature>
<feature type="region of interest" description="Disordered" evidence="7">
    <location>
        <begin position="218"/>
        <end position="250"/>
    </location>
</feature>
<dbReference type="PANTHER" id="PTHR43266">
    <property type="entry name" value="MACROLIDE-EFFLUX PROTEIN"/>
    <property type="match status" value="1"/>
</dbReference>
<evidence type="ECO:0000313" key="10">
    <source>
        <dbReference type="Proteomes" id="UP000316726"/>
    </source>
</evidence>